<sequence>MNKINVKLSELDEGALQERFEHELSKVVENISDWNTDFKKKRKITIDLEIATDEYRDQIYIAHEVKSKLAPREKRMTKALIAIDDEGDAVANELLSNQKGQMYFDSKDSTLKDDTGKAVEEIEEEAKETQILDFRNKANS</sequence>
<evidence type="ECO:0000313" key="2">
    <source>
        <dbReference type="Proteomes" id="UP000321361"/>
    </source>
</evidence>
<dbReference type="RefSeq" id="WP_071868261.1">
    <property type="nucleotide sequence ID" value="NZ_BJUG01000018.1"/>
</dbReference>
<name>A0A510WGW0_ENTTH</name>
<reference evidence="1 2" key="1">
    <citation type="submission" date="2019-07" db="EMBL/GenBank/DDBJ databases">
        <title>Whole genome shotgun sequence of Enterococcus thailandicus NBRC 101867.</title>
        <authorList>
            <person name="Hosoyama A."/>
            <person name="Uohara A."/>
            <person name="Ohji S."/>
            <person name="Ichikawa N."/>
        </authorList>
    </citation>
    <scope>NUCLEOTIDE SEQUENCE [LARGE SCALE GENOMIC DNA]</scope>
    <source>
        <strain evidence="1 2">NBRC 101867</strain>
    </source>
</reference>
<evidence type="ECO:0008006" key="3">
    <source>
        <dbReference type="Google" id="ProtNLM"/>
    </source>
</evidence>
<accession>A0A510WGW0</accession>
<dbReference type="EMBL" id="BJUG01000018">
    <property type="protein sequence ID" value="GEK38177.1"/>
    <property type="molecule type" value="Genomic_DNA"/>
</dbReference>
<protein>
    <recommendedName>
        <fullName evidence="3">Phage protein</fullName>
    </recommendedName>
</protein>
<dbReference type="Proteomes" id="UP000321361">
    <property type="component" value="Unassembled WGS sequence"/>
</dbReference>
<comment type="caution">
    <text evidence="1">The sequence shown here is derived from an EMBL/GenBank/DDBJ whole genome shotgun (WGS) entry which is preliminary data.</text>
</comment>
<dbReference type="AlphaFoldDB" id="A0A510WGW0"/>
<gene>
    <name evidence="1" type="ORF">ETH01_24640</name>
</gene>
<dbReference type="OrthoDB" id="1956472at2"/>
<proteinExistence type="predicted"/>
<evidence type="ECO:0000313" key="1">
    <source>
        <dbReference type="EMBL" id="GEK38177.1"/>
    </source>
</evidence>
<organism evidence="1 2">
    <name type="scientific">Enterococcus thailandicus</name>
    <dbReference type="NCBI Taxonomy" id="417368"/>
    <lineage>
        <taxon>Bacteria</taxon>
        <taxon>Bacillati</taxon>
        <taxon>Bacillota</taxon>
        <taxon>Bacilli</taxon>
        <taxon>Lactobacillales</taxon>
        <taxon>Enterococcaceae</taxon>
        <taxon>Enterococcus</taxon>
    </lineage>
</organism>